<feature type="active site" description="Proton donor/acceptor" evidence="9">
    <location>
        <position position="200"/>
    </location>
</feature>
<dbReference type="InterPro" id="IPR036691">
    <property type="entry name" value="Endo/exonu/phosph_ase_sf"/>
</dbReference>
<dbReference type="PROSITE" id="PS51435">
    <property type="entry name" value="AP_NUCLEASE_F1_4"/>
    <property type="match status" value="1"/>
</dbReference>
<dbReference type="Proteomes" id="UP000001861">
    <property type="component" value="Unassembled WGS sequence"/>
</dbReference>
<dbReference type="AlphaFoldDB" id="A8NAI8"/>
<dbReference type="eggNOG" id="KOG1294">
    <property type="taxonomic scope" value="Eukaryota"/>
</dbReference>
<evidence type="ECO:0000256" key="6">
    <source>
        <dbReference type="ARBA" id="ARBA00022833"/>
    </source>
</evidence>
<dbReference type="GO" id="GO:0006284">
    <property type="term" value="P:base-excision repair"/>
    <property type="evidence" value="ECO:0007669"/>
    <property type="project" value="TreeGrafter"/>
</dbReference>
<dbReference type="InterPro" id="IPR004808">
    <property type="entry name" value="AP_endonuc_1"/>
</dbReference>
<feature type="binding site" evidence="10">
    <location>
        <position position="313"/>
    </location>
    <ligand>
        <name>Mg(2+)</name>
        <dbReference type="ChEBI" id="CHEBI:18420"/>
        <label>1</label>
    </ligand>
</feature>
<evidence type="ECO:0000313" key="15">
    <source>
        <dbReference type="EMBL" id="EAU90023.1"/>
    </source>
</evidence>
<dbReference type="KEGG" id="cci:CC1G_05939"/>
<dbReference type="GO" id="GO:0005634">
    <property type="term" value="C:nucleus"/>
    <property type="evidence" value="ECO:0007669"/>
    <property type="project" value="TreeGrafter"/>
</dbReference>
<feature type="compositionally biased region" description="Polar residues" evidence="13">
    <location>
        <begin position="487"/>
        <end position="506"/>
    </location>
</feature>
<feature type="binding site" evidence="10">
    <location>
        <position position="7"/>
    </location>
    <ligand>
        <name>Mg(2+)</name>
        <dbReference type="ChEBI" id="CHEBI:18420"/>
        <label>1</label>
    </ligand>
</feature>
<dbReference type="FunCoup" id="A8NAI8">
    <property type="interactions" value="652"/>
</dbReference>
<name>A8NAI8_COPC7</name>
<dbReference type="PANTHER" id="PTHR22748:SF4">
    <property type="entry name" value="DNA-(APURINIC OR APYRIMIDINIC SITE) ENDONUCLEASE 2"/>
    <property type="match status" value="1"/>
</dbReference>
<reference evidence="15 16" key="1">
    <citation type="journal article" date="2010" name="Proc. Natl. Acad. Sci. U.S.A.">
        <title>Insights into evolution of multicellular fungi from the assembled chromosomes of the mushroom Coprinopsis cinerea (Coprinus cinereus).</title>
        <authorList>
            <person name="Stajich J.E."/>
            <person name="Wilke S.K."/>
            <person name="Ahren D."/>
            <person name="Au C.H."/>
            <person name="Birren B.W."/>
            <person name="Borodovsky M."/>
            <person name="Burns C."/>
            <person name="Canback B."/>
            <person name="Casselton L.A."/>
            <person name="Cheng C.K."/>
            <person name="Deng J."/>
            <person name="Dietrich F.S."/>
            <person name="Fargo D.C."/>
            <person name="Farman M.L."/>
            <person name="Gathman A.C."/>
            <person name="Goldberg J."/>
            <person name="Guigo R."/>
            <person name="Hoegger P.J."/>
            <person name="Hooker J.B."/>
            <person name="Huggins A."/>
            <person name="James T.Y."/>
            <person name="Kamada T."/>
            <person name="Kilaru S."/>
            <person name="Kodira C."/>
            <person name="Kues U."/>
            <person name="Kupfer D."/>
            <person name="Kwan H.S."/>
            <person name="Lomsadze A."/>
            <person name="Li W."/>
            <person name="Lilly W.W."/>
            <person name="Ma L.J."/>
            <person name="Mackey A.J."/>
            <person name="Manning G."/>
            <person name="Martin F."/>
            <person name="Muraguchi H."/>
            <person name="Natvig D.O."/>
            <person name="Palmerini H."/>
            <person name="Ramesh M.A."/>
            <person name="Rehmeyer C.J."/>
            <person name="Roe B.A."/>
            <person name="Shenoy N."/>
            <person name="Stanke M."/>
            <person name="Ter-Hovhannisyan V."/>
            <person name="Tunlid A."/>
            <person name="Velagapudi R."/>
            <person name="Vision T.J."/>
            <person name="Zeng Q."/>
            <person name="Zolan M.E."/>
            <person name="Pukkila P.J."/>
        </authorList>
    </citation>
    <scope>NUCLEOTIDE SEQUENCE [LARGE SCALE GENOMIC DNA]</scope>
    <source>
        <strain evidence="16">Okayama-7 / 130 / ATCC MYA-4618 / FGSC 9003</strain>
    </source>
</reference>
<evidence type="ECO:0000256" key="2">
    <source>
        <dbReference type="ARBA" id="ARBA00013541"/>
    </source>
</evidence>
<dbReference type="VEuPathDB" id="FungiDB:CC1G_05939"/>
<feature type="site" description="Transition state stabilizer" evidence="11">
    <location>
        <position position="202"/>
    </location>
</feature>
<evidence type="ECO:0000256" key="5">
    <source>
        <dbReference type="ARBA" id="ARBA00022801"/>
    </source>
</evidence>
<feature type="binding site" evidence="10">
    <location>
        <position position="314"/>
    </location>
    <ligand>
        <name>Mg(2+)</name>
        <dbReference type="ChEBI" id="CHEBI:18420"/>
        <label>1</label>
    </ligand>
</feature>
<evidence type="ECO:0000256" key="11">
    <source>
        <dbReference type="PIRSR" id="PIRSR604808-3"/>
    </source>
</evidence>
<dbReference type="GO" id="GO:0008081">
    <property type="term" value="F:phosphoric diester hydrolase activity"/>
    <property type="evidence" value="ECO:0007669"/>
    <property type="project" value="TreeGrafter"/>
</dbReference>
<dbReference type="OMA" id="SFWICPR"/>
<dbReference type="STRING" id="240176.A8NAI8"/>
<dbReference type="Pfam" id="PF03372">
    <property type="entry name" value="Exo_endo_phos"/>
    <property type="match status" value="1"/>
</dbReference>
<comment type="cofactor">
    <cofactor evidence="10">
        <name>Mg(2+)</name>
        <dbReference type="ChEBI" id="CHEBI:18420"/>
    </cofactor>
    <cofactor evidence="10">
        <name>Mn(2+)</name>
        <dbReference type="ChEBI" id="CHEBI:29035"/>
    </cofactor>
    <text evidence="10">Probably binds two magnesium or manganese ions per subunit.</text>
</comment>
<evidence type="ECO:0000256" key="3">
    <source>
        <dbReference type="ARBA" id="ARBA00022723"/>
    </source>
</evidence>
<dbReference type="RefSeq" id="XP_001831840.1">
    <property type="nucleotide sequence ID" value="XM_001831788.1"/>
</dbReference>
<keyword evidence="3 10" id="KW-0479">Metal-binding</keyword>
<dbReference type="EMBL" id="AACS02000007">
    <property type="protein sequence ID" value="EAU90023.1"/>
    <property type="molecule type" value="Genomic_DNA"/>
</dbReference>
<dbReference type="SUPFAM" id="SSF56219">
    <property type="entry name" value="DNase I-like"/>
    <property type="match status" value="1"/>
</dbReference>
<keyword evidence="6" id="KW-0862">Zinc</keyword>
<dbReference type="GeneID" id="6008316"/>
<feature type="active site" description="Proton acceptor" evidence="9">
    <location>
        <position position="314"/>
    </location>
</feature>
<feature type="domain" description="GRF-type" evidence="14">
    <location>
        <begin position="574"/>
        <end position="609"/>
    </location>
</feature>
<dbReference type="GO" id="GO:0003906">
    <property type="term" value="F:DNA-(apurinic or apyrimidinic site) endonuclease activity"/>
    <property type="evidence" value="ECO:0007669"/>
    <property type="project" value="TreeGrafter"/>
</dbReference>
<dbReference type="CDD" id="cd09088">
    <property type="entry name" value="Ape2-like_AP-endo"/>
    <property type="match status" value="1"/>
</dbReference>
<feature type="compositionally biased region" description="Low complexity" evidence="13">
    <location>
        <begin position="472"/>
        <end position="482"/>
    </location>
</feature>
<feature type="active site" evidence="9">
    <location>
        <position position="158"/>
    </location>
</feature>
<keyword evidence="15" id="KW-0456">Lyase</keyword>
<feature type="binding site" evidence="10">
    <location>
        <position position="202"/>
    </location>
    <ligand>
        <name>Mg(2+)</name>
        <dbReference type="ChEBI" id="CHEBI:18420"/>
        <label>1</label>
    </ligand>
</feature>
<evidence type="ECO:0000259" key="14">
    <source>
        <dbReference type="PROSITE" id="PS51999"/>
    </source>
</evidence>
<evidence type="ECO:0000256" key="10">
    <source>
        <dbReference type="PIRSR" id="PIRSR604808-2"/>
    </source>
</evidence>
<comment type="similarity">
    <text evidence="1">Belongs to the DNA repair enzymes AP/ExoA family.</text>
</comment>
<keyword evidence="5" id="KW-0378">Hydrolase</keyword>
<gene>
    <name evidence="15" type="ORF">CC1G_05939</name>
</gene>
<dbReference type="InterPro" id="IPR010666">
    <property type="entry name" value="Znf_GRF"/>
</dbReference>
<keyword evidence="4 12" id="KW-0863">Zinc-finger</keyword>
<dbReference type="GO" id="GO:0008311">
    <property type="term" value="F:double-stranded DNA 3'-5' DNA exonuclease activity"/>
    <property type="evidence" value="ECO:0007669"/>
    <property type="project" value="TreeGrafter"/>
</dbReference>
<keyword evidence="10" id="KW-0464">Manganese</keyword>
<evidence type="ECO:0000256" key="4">
    <source>
        <dbReference type="ARBA" id="ARBA00022771"/>
    </source>
</evidence>
<dbReference type="GO" id="GO:0008270">
    <property type="term" value="F:zinc ion binding"/>
    <property type="evidence" value="ECO:0007669"/>
    <property type="project" value="UniProtKB-KW"/>
</dbReference>
<feature type="binding site" evidence="10">
    <location>
        <position position="200"/>
    </location>
    <ligand>
        <name>Mg(2+)</name>
        <dbReference type="ChEBI" id="CHEBI:18420"/>
        <label>1</label>
    </ligand>
</feature>
<feature type="binding site" evidence="10">
    <location>
        <position position="42"/>
    </location>
    <ligand>
        <name>Mg(2+)</name>
        <dbReference type="ChEBI" id="CHEBI:18420"/>
        <label>1</label>
    </ligand>
</feature>
<evidence type="ECO:0000313" key="16">
    <source>
        <dbReference type="Proteomes" id="UP000001861"/>
    </source>
</evidence>
<evidence type="ECO:0000256" key="12">
    <source>
        <dbReference type="PROSITE-ProRule" id="PRU01343"/>
    </source>
</evidence>
<keyword evidence="16" id="KW-1185">Reference proteome</keyword>
<dbReference type="GO" id="GO:0016829">
    <property type="term" value="F:lyase activity"/>
    <property type="evidence" value="ECO:0007669"/>
    <property type="project" value="UniProtKB-KW"/>
</dbReference>
<keyword evidence="7 10" id="KW-0460">Magnesium</keyword>
<dbReference type="InterPro" id="IPR005135">
    <property type="entry name" value="Endo/exonuclease/phosphatase"/>
</dbReference>
<feature type="region of interest" description="Disordered" evidence="13">
    <location>
        <begin position="373"/>
        <end position="596"/>
    </location>
</feature>
<evidence type="ECO:0000256" key="1">
    <source>
        <dbReference type="ARBA" id="ARBA00007092"/>
    </source>
</evidence>
<dbReference type="OrthoDB" id="391817at2759"/>
<dbReference type="PROSITE" id="PS51999">
    <property type="entry name" value="ZF_GRF"/>
    <property type="match status" value="1"/>
</dbReference>
<sequence>MRLLTWNINGVRTLPQYHPWNTLKTFDDILNHLESDIICFQEMKSGRKLLTQEVAVPPSFDSFFSFPIKKTGYSGVATYTRSKVAVPLKAEEGLSGILQPKPPLAPEERISNYATYPPNLLDDDMHDADDDRLDYKNLDSEGRAIVVDMGLFVLINTYCPNDGTGTEEREAFKMDYHRLLETRVRGLIEKEKREVIVVGDLNACAAVIDHCEGELMIKKGQAMGLEGEEGFWGKEYRRWIRDWLVKEDGTGGTLVDITRKLWPDREGMYTCWNTKISARETNYGTRIDFILVTPGLVPWIKASDTLPNIKGSDHCPVYADFHDSIVDPSTGKTIHLADVLGASKRDGKIPDPPRIAAKNWEEFSGKQTSLQQFFKGSAKKPASNSTSDTPSGTPSLRPKDSLTRKPSSPDPPLQLPEQNVSDVARPSVEASSSASPITVDPKADITASASSNTTKRKLVGDYTSQPKKLKKAASASGSSSTKKLTKNGQSSIASFFSQPSTATKASGSRKGKEKGRDVEMVPDEDEDYKLALLLSQEQGQEPFLPSSQSSQPETQERSKQQWTSLLAPIQPPKCKAHGEPAKEYTVNKPGPNKGKRFFICSRQVSCRDS</sequence>
<feature type="site" description="Important for catalytic activity" evidence="11">
    <location>
        <position position="288"/>
    </location>
</feature>
<evidence type="ECO:0000256" key="9">
    <source>
        <dbReference type="PIRSR" id="PIRSR604808-1"/>
    </source>
</evidence>
<dbReference type="InParanoid" id="A8NAI8"/>
<protein>
    <recommendedName>
        <fullName evidence="2">DNA-(apurinic or apyrimidinic site) endonuclease 2</fullName>
    </recommendedName>
</protein>
<feature type="site" description="Interaction with DNA substrate" evidence="11">
    <location>
        <position position="314"/>
    </location>
</feature>
<keyword evidence="8" id="KW-0539">Nucleus</keyword>
<dbReference type="Gene3D" id="3.60.10.10">
    <property type="entry name" value="Endonuclease/exonuclease/phosphatase"/>
    <property type="match status" value="1"/>
</dbReference>
<feature type="compositionally biased region" description="Polar residues" evidence="13">
    <location>
        <begin position="382"/>
        <end position="394"/>
    </location>
</feature>
<dbReference type="PANTHER" id="PTHR22748">
    <property type="entry name" value="AP ENDONUCLEASE"/>
    <property type="match status" value="1"/>
</dbReference>
<accession>A8NAI8</accession>
<evidence type="ECO:0000256" key="13">
    <source>
        <dbReference type="SAM" id="MobiDB-lite"/>
    </source>
</evidence>
<evidence type="ECO:0000256" key="7">
    <source>
        <dbReference type="ARBA" id="ARBA00022842"/>
    </source>
</evidence>
<organism evidence="15 16">
    <name type="scientific">Coprinopsis cinerea (strain Okayama-7 / 130 / ATCC MYA-4618 / FGSC 9003)</name>
    <name type="common">Inky cap fungus</name>
    <name type="synonym">Hormographiella aspergillata</name>
    <dbReference type="NCBI Taxonomy" id="240176"/>
    <lineage>
        <taxon>Eukaryota</taxon>
        <taxon>Fungi</taxon>
        <taxon>Dikarya</taxon>
        <taxon>Basidiomycota</taxon>
        <taxon>Agaricomycotina</taxon>
        <taxon>Agaricomycetes</taxon>
        <taxon>Agaricomycetidae</taxon>
        <taxon>Agaricales</taxon>
        <taxon>Agaricineae</taxon>
        <taxon>Psathyrellaceae</taxon>
        <taxon>Coprinopsis</taxon>
    </lineage>
</organism>
<evidence type="ECO:0000256" key="8">
    <source>
        <dbReference type="ARBA" id="ARBA00023242"/>
    </source>
</evidence>
<comment type="caution">
    <text evidence="15">The sequence shown here is derived from an EMBL/GenBank/DDBJ whole genome shotgun (WGS) entry which is preliminary data.</text>
</comment>
<proteinExistence type="inferred from homology"/>